<evidence type="ECO:0008006" key="3">
    <source>
        <dbReference type="Google" id="ProtNLM"/>
    </source>
</evidence>
<proteinExistence type="predicted"/>
<accession>A0A7V7GU50</accession>
<dbReference type="OrthoDB" id="8532943at2"/>
<dbReference type="RefSeq" id="WP_149332270.1">
    <property type="nucleotide sequence ID" value="NZ_QOVF01000002.1"/>
</dbReference>
<dbReference type="AlphaFoldDB" id="A0A7V7GU50"/>
<sequence>MLINIESLKTSGREPPVPVEIASSAGQLYVERWLRIVPGRRLVGSGMLDGQKVLVKVFVSSRARKHWQRELDGLISLQQVQIASPGIIASGALDHGGYFICTAFLDDAATLQQRWDSLTEVYPGEPTAIALLGQALESIGQLHAQGLAQTDLHMGNFLLQGERLYVIDGDAIDTVSPGQPLTSEQAEDNLAIFFAQLDAQWDQLVELLLIDYLKVNPLAINPDRLASQVRKVRTERLSDWLSKALRDCTQFMVRRNWWRFSVVVRQQADDLHDLIEQPDAAFKAVPTLKDGGSSSVTRVSTNQHELVIKRYNIKGMGHWLTRFWRPSRAWHSWLAAQRLRFLNIATPAPLAMIESRFGPLRRRAWLICEYCPGQNLLELFGNDGHAEPSEEQGEALLALLRQLAGARISHGDFKATNLLWHAGQVWLIDLDGMQAHGSHAAWQKAWCVDRARLLRNWPASSPLALWLDVNLP</sequence>
<evidence type="ECO:0000313" key="2">
    <source>
        <dbReference type="Proteomes" id="UP000463138"/>
    </source>
</evidence>
<reference evidence="1 2" key="1">
    <citation type="submission" date="2018-07" db="EMBL/GenBank/DDBJ databases">
        <title>Pseudomonas laoshanensis sp. nov., isolated from soil.</title>
        <authorList>
            <person name="Sun J."/>
            <person name="Yu L."/>
            <person name="Wang M."/>
            <person name="Zhang C."/>
        </authorList>
    </citation>
    <scope>NUCLEOTIDE SEQUENCE [LARGE SCALE GENOMIC DNA]</scope>
    <source>
        <strain evidence="1 2">Y22</strain>
    </source>
</reference>
<dbReference type="Pfam" id="PF06293">
    <property type="entry name" value="Kdo"/>
    <property type="match status" value="1"/>
</dbReference>
<name>A0A7V7GU50_9GAMM</name>
<dbReference type="SUPFAM" id="SSF56112">
    <property type="entry name" value="Protein kinase-like (PK-like)"/>
    <property type="match status" value="2"/>
</dbReference>
<dbReference type="EMBL" id="QOVF01000002">
    <property type="protein sequence ID" value="KAA0694888.1"/>
    <property type="molecule type" value="Genomic_DNA"/>
</dbReference>
<evidence type="ECO:0000313" key="1">
    <source>
        <dbReference type="EMBL" id="KAA0694888.1"/>
    </source>
</evidence>
<dbReference type="Proteomes" id="UP000463138">
    <property type="component" value="Unassembled WGS sequence"/>
</dbReference>
<dbReference type="InterPro" id="IPR011009">
    <property type="entry name" value="Kinase-like_dom_sf"/>
</dbReference>
<protein>
    <recommendedName>
        <fullName evidence="3">Serine/threonine protein kinase</fullName>
    </recommendedName>
</protein>
<keyword evidence="2" id="KW-1185">Reference proteome</keyword>
<comment type="caution">
    <text evidence="1">The sequence shown here is derived from an EMBL/GenBank/DDBJ whole genome shotgun (WGS) entry which is preliminary data.</text>
</comment>
<gene>
    <name evidence="1" type="ORF">DT594_08405</name>
</gene>
<organism evidence="1 2">
    <name type="scientific">Halopseudomonas laoshanensis</name>
    <dbReference type="NCBI Taxonomy" id="2268758"/>
    <lineage>
        <taxon>Bacteria</taxon>
        <taxon>Pseudomonadati</taxon>
        <taxon>Pseudomonadota</taxon>
        <taxon>Gammaproteobacteria</taxon>
        <taxon>Pseudomonadales</taxon>
        <taxon>Pseudomonadaceae</taxon>
        <taxon>Halopseudomonas</taxon>
    </lineage>
</organism>
<dbReference type="Gene3D" id="1.10.510.10">
    <property type="entry name" value="Transferase(Phosphotransferase) domain 1"/>
    <property type="match status" value="1"/>
</dbReference>